<dbReference type="Proteomes" id="UP000698028">
    <property type="component" value="Unassembled WGS sequence"/>
</dbReference>
<name>A0ABS6V5N5_9SPHN</name>
<accession>A0ABS6V5N5</accession>
<protein>
    <recommendedName>
        <fullName evidence="1">Protein-export protein SecB</fullName>
    </recommendedName>
</protein>
<dbReference type="HAMAP" id="MF_00821">
    <property type="entry name" value="SecB"/>
    <property type="match status" value="1"/>
</dbReference>
<dbReference type="InterPro" id="IPR003708">
    <property type="entry name" value="SecB"/>
</dbReference>
<feature type="compositionally biased region" description="Low complexity" evidence="2">
    <location>
        <begin position="141"/>
        <end position="155"/>
    </location>
</feature>
<keyword evidence="1" id="KW-0143">Chaperone</keyword>
<dbReference type="NCBIfam" id="NF004392">
    <property type="entry name" value="PRK05751.1-3"/>
    <property type="match status" value="1"/>
</dbReference>
<keyword evidence="4" id="KW-1185">Reference proteome</keyword>
<sequence length="162" mass="17686">MPQFSVLAQYMKDLSVENPNAPKVFQFKTQPQVQLQYELEVTPQAEDVFEVALKIQAGVKSDEGQHFLIDLTYAGLFGVRGFPQDQVQPLLMIEAPRMIFPFARQTIMNASQDCGAPPLMLEPIDFAAQYIANMRKAAEANGAATAPAGEAPADAPTDEAKA</sequence>
<evidence type="ECO:0000313" key="3">
    <source>
        <dbReference type="EMBL" id="MBW0144876.1"/>
    </source>
</evidence>
<comment type="function">
    <text evidence="1">One of the proteins required for the normal export of preproteins out of the cell cytoplasm. It is a molecular chaperone that binds to a subset of precursor proteins, maintaining them in a translocation-competent state. It also specifically binds to its receptor SecA.</text>
</comment>
<comment type="subcellular location">
    <subcellularLocation>
        <location evidence="1">Cytoplasm</location>
    </subcellularLocation>
</comment>
<dbReference type="Pfam" id="PF02556">
    <property type="entry name" value="SecB"/>
    <property type="match status" value="1"/>
</dbReference>
<dbReference type="PANTHER" id="PTHR36918:SF1">
    <property type="entry name" value="PROTEIN-EXPORT PROTEIN SECB"/>
    <property type="match status" value="1"/>
</dbReference>
<feature type="region of interest" description="Disordered" evidence="2">
    <location>
        <begin position="141"/>
        <end position="162"/>
    </location>
</feature>
<evidence type="ECO:0000256" key="2">
    <source>
        <dbReference type="SAM" id="MobiDB-lite"/>
    </source>
</evidence>
<proteinExistence type="inferred from homology"/>
<keyword evidence="1" id="KW-0963">Cytoplasm</keyword>
<keyword evidence="1" id="KW-0811">Translocation</keyword>
<evidence type="ECO:0000313" key="4">
    <source>
        <dbReference type="Proteomes" id="UP000698028"/>
    </source>
</evidence>
<reference evidence="3 4" key="1">
    <citation type="submission" date="2021-07" db="EMBL/GenBank/DDBJ databases">
        <title>The draft genome sequence of Sphingomicrobium sp. B8.</title>
        <authorList>
            <person name="Mu L."/>
        </authorList>
    </citation>
    <scope>NUCLEOTIDE SEQUENCE [LARGE SCALE GENOMIC DNA]</scope>
    <source>
        <strain evidence="3 4">B8</strain>
    </source>
</reference>
<evidence type="ECO:0000256" key="1">
    <source>
        <dbReference type="HAMAP-Rule" id="MF_00821"/>
    </source>
</evidence>
<comment type="subunit">
    <text evidence="1">Homotetramer, a dimer of dimers. One homotetramer interacts with 1 SecA dimer.</text>
</comment>
<keyword evidence="1" id="KW-0813">Transport</keyword>
<comment type="caution">
    <text evidence="3">The sequence shown here is derived from an EMBL/GenBank/DDBJ whole genome shotgun (WGS) entry which is preliminary data.</text>
</comment>
<comment type="similarity">
    <text evidence="1">Belongs to the SecB family.</text>
</comment>
<dbReference type="PANTHER" id="PTHR36918">
    <property type="match status" value="1"/>
</dbReference>
<dbReference type="EMBL" id="JAHVAH010000001">
    <property type="protein sequence ID" value="MBW0144876.1"/>
    <property type="molecule type" value="Genomic_DNA"/>
</dbReference>
<keyword evidence="1" id="KW-0653">Protein transport</keyword>
<dbReference type="NCBIfam" id="TIGR00809">
    <property type="entry name" value="secB"/>
    <property type="match status" value="1"/>
</dbReference>
<gene>
    <name evidence="1 3" type="primary">secB</name>
    <name evidence="3" type="ORF">KTQ36_06145</name>
</gene>
<organism evidence="3 4">
    <name type="scientific">Sphingomicrobium clamense</name>
    <dbReference type="NCBI Taxonomy" id="2851013"/>
    <lineage>
        <taxon>Bacteria</taxon>
        <taxon>Pseudomonadati</taxon>
        <taxon>Pseudomonadota</taxon>
        <taxon>Alphaproteobacteria</taxon>
        <taxon>Sphingomonadales</taxon>
        <taxon>Sphingomonadaceae</taxon>
        <taxon>Sphingomicrobium</taxon>
    </lineage>
</organism>